<accession>A0A167K6T4</accession>
<sequence>MKYLLLPVVLLAGCSTTSTVSEKTKKLCEDTLYKYTEIRDKGTTEQYVDLFTADAAFSVERLGIQLNGSKELADRFESARAKNKSVHLLTSSEVYMSDEGKLSATSNFILFMKDKVKADTTKVLSGRYIDKLVISQNKCKFENRDVVVDRIDTL</sequence>
<comment type="caution">
    <text evidence="2">The sequence shown here is derived from an EMBL/GenBank/DDBJ whole genome shotgun (WGS) entry which is preliminary data.</text>
</comment>
<organism evidence="2 3">
    <name type="scientific">Pseudoalteromonas luteoviolacea S4060-1</name>
    <dbReference type="NCBI Taxonomy" id="1365257"/>
    <lineage>
        <taxon>Bacteria</taxon>
        <taxon>Pseudomonadati</taxon>
        <taxon>Pseudomonadota</taxon>
        <taxon>Gammaproteobacteria</taxon>
        <taxon>Alteromonadales</taxon>
        <taxon>Pseudoalteromonadaceae</taxon>
        <taxon>Pseudoalteromonas</taxon>
    </lineage>
</organism>
<evidence type="ECO:0000313" key="2">
    <source>
        <dbReference type="EMBL" id="KZN62214.1"/>
    </source>
</evidence>
<dbReference type="Proteomes" id="UP000076661">
    <property type="component" value="Unassembled WGS sequence"/>
</dbReference>
<feature type="domain" description="SnoaL-like" evidence="1">
    <location>
        <begin position="29"/>
        <end position="143"/>
    </location>
</feature>
<evidence type="ECO:0000313" key="3">
    <source>
        <dbReference type="Proteomes" id="UP000076661"/>
    </source>
</evidence>
<dbReference type="EMBL" id="AUXX01000042">
    <property type="protein sequence ID" value="KZN62214.1"/>
    <property type="molecule type" value="Genomic_DNA"/>
</dbReference>
<gene>
    <name evidence="2" type="ORF">N478_25730</name>
</gene>
<evidence type="ECO:0000259" key="1">
    <source>
        <dbReference type="Pfam" id="PF13577"/>
    </source>
</evidence>
<dbReference type="PATRIC" id="fig|1365257.3.peg.4066"/>
<dbReference type="Gene3D" id="3.10.450.50">
    <property type="match status" value="1"/>
</dbReference>
<reference evidence="2 3" key="1">
    <citation type="submission" date="2013-07" db="EMBL/GenBank/DDBJ databases">
        <title>Comparative Genomic and Metabolomic Analysis of Twelve Strains of Pseudoalteromonas luteoviolacea.</title>
        <authorList>
            <person name="Vynne N.G."/>
            <person name="Mansson M."/>
            <person name="Gram L."/>
        </authorList>
    </citation>
    <scope>NUCLEOTIDE SEQUENCE [LARGE SCALE GENOMIC DNA]</scope>
    <source>
        <strain evidence="2 3">S4060-1</strain>
    </source>
</reference>
<dbReference type="Pfam" id="PF13577">
    <property type="entry name" value="SnoaL_4"/>
    <property type="match status" value="1"/>
</dbReference>
<dbReference type="AlphaFoldDB" id="A0A167K6T4"/>
<dbReference type="RefSeq" id="WP_063382366.1">
    <property type="nucleotide sequence ID" value="NZ_AUXX01000042.1"/>
</dbReference>
<dbReference type="InterPro" id="IPR037401">
    <property type="entry name" value="SnoaL-like"/>
</dbReference>
<dbReference type="SUPFAM" id="SSF54427">
    <property type="entry name" value="NTF2-like"/>
    <property type="match status" value="1"/>
</dbReference>
<proteinExistence type="predicted"/>
<name>A0A167K6T4_9GAMM</name>
<dbReference type="InterPro" id="IPR032710">
    <property type="entry name" value="NTF2-like_dom_sf"/>
</dbReference>
<protein>
    <recommendedName>
        <fullName evidence="1">SnoaL-like domain-containing protein</fullName>
    </recommendedName>
</protein>